<dbReference type="EMBL" id="LR822027">
    <property type="protein sequence ID" value="CAD0152480.1"/>
    <property type="molecule type" value="Genomic_DNA"/>
</dbReference>
<sequence>MWINISIPLKKLETFDKFPAFLVILVLVNAIVEGIKAYYEKEYKV</sequence>
<evidence type="ECO:0000313" key="1">
    <source>
        <dbReference type="EMBL" id="CAD0152480.1"/>
    </source>
</evidence>
<gene>
    <name evidence="1" type="ORF">STHERMO_1199</name>
</gene>
<protein>
    <submittedName>
        <fullName evidence="1">Uncharacterized protein</fullName>
    </submittedName>
</protein>
<name>A0A7U7C9C7_STRTR</name>
<dbReference type="AlphaFoldDB" id="A0A7U7C9C7"/>
<organism evidence="1 2">
    <name type="scientific">Streptococcus thermophilus</name>
    <dbReference type="NCBI Taxonomy" id="1308"/>
    <lineage>
        <taxon>Bacteria</taxon>
        <taxon>Bacillati</taxon>
        <taxon>Bacillota</taxon>
        <taxon>Bacilli</taxon>
        <taxon>Lactobacillales</taxon>
        <taxon>Streptococcaceae</taxon>
        <taxon>Streptococcus</taxon>
    </lineage>
</organism>
<reference evidence="1 2" key="1">
    <citation type="submission" date="2020-06" db="EMBL/GenBank/DDBJ databases">
        <authorList>
            <person name="Chuat V."/>
        </authorList>
    </citation>
    <scope>NUCLEOTIDE SEQUENCE [LARGE SCALE GENOMIC DNA]</scope>
    <source>
        <strain evidence="1">STH_CIRM_998</strain>
    </source>
</reference>
<proteinExistence type="predicted"/>
<accession>A0A7U7C9C7</accession>
<evidence type="ECO:0000313" key="2">
    <source>
        <dbReference type="Proteomes" id="UP000509791"/>
    </source>
</evidence>
<dbReference type="Proteomes" id="UP000509791">
    <property type="component" value="Chromosome"/>
</dbReference>